<dbReference type="AlphaFoldDB" id="X0ZLY0"/>
<gene>
    <name evidence="1" type="ORF">S01H4_07088</name>
</gene>
<organism evidence="1">
    <name type="scientific">marine sediment metagenome</name>
    <dbReference type="NCBI Taxonomy" id="412755"/>
    <lineage>
        <taxon>unclassified sequences</taxon>
        <taxon>metagenomes</taxon>
        <taxon>ecological metagenomes</taxon>
    </lineage>
</organism>
<name>X0ZLY0_9ZZZZ</name>
<proteinExistence type="predicted"/>
<protein>
    <submittedName>
        <fullName evidence="1">Uncharacterized protein</fullName>
    </submittedName>
</protein>
<reference evidence="1" key="1">
    <citation type="journal article" date="2014" name="Front. Microbiol.">
        <title>High frequency of phylogenetically diverse reductive dehalogenase-homologous genes in deep subseafloor sedimentary metagenomes.</title>
        <authorList>
            <person name="Kawai M."/>
            <person name="Futagami T."/>
            <person name="Toyoda A."/>
            <person name="Takaki Y."/>
            <person name="Nishi S."/>
            <person name="Hori S."/>
            <person name="Arai W."/>
            <person name="Tsubouchi T."/>
            <person name="Morono Y."/>
            <person name="Uchiyama I."/>
            <person name="Ito T."/>
            <person name="Fujiyama A."/>
            <person name="Inagaki F."/>
            <person name="Takami H."/>
        </authorList>
    </citation>
    <scope>NUCLEOTIDE SEQUENCE</scope>
    <source>
        <strain evidence="1">Expedition CK06-06</strain>
    </source>
</reference>
<accession>X0ZLY0</accession>
<dbReference type="EMBL" id="BART01002273">
    <property type="protein sequence ID" value="GAG59087.1"/>
    <property type="molecule type" value="Genomic_DNA"/>
</dbReference>
<sequence length="50" mass="5572">MLIFTLLEAGKSLRSIKDGIENTRKNIPVIRKVILIFDKFDGSSPPLTKG</sequence>
<comment type="caution">
    <text evidence="1">The sequence shown here is derived from an EMBL/GenBank/DDBJ whole genome shotgun (WGS) entry which is preliminary data.</text>
</comment>
<evidence type="ECO:0000313" key="1">
    <source>
        <dbReference type="EMBL" id="GAG59087.1"/>
    </source>
</evidence>